<dbReference type="SUPFAM" id="SSF47769">
    <property type="entry name" value="SAM/Pointed domain"/>
    <property type="match status" value="1"/>
</dbReference>
<feature type="domain" description="SAM" evidence="2">
    <location>
        <begin position="216"/>
        <end position="266"/>
    </location>
</feature>
<dbReference type="PROSITE" id="PS50105">
    <property type="entry name" value="SAM_DOMAIN"/>
    <property type="match status" value="1"/>
</dbReference>
<evidence type="ECO:0000259" key="2">
    <source>
        <dbReference type="PROSITE" id="PS50105"/>
    </source>
</evidence>
<protein>
    <recommendedName>
        <fullName evidence="2">SAM domain-containing protein</fullName>
    </recommendedName>
</protein>
<dbReference type="Pfam" id="PF00536">
    <property type="entry name" value="SAM_1"/>
    <property type="match status" value="1"/>
</dbReference>
<dbReference type="AlphaFoldDB" id="A0A6M2E9Z5"/>
<evidence type="ECO:0000256" key="1">
    <source>
        <dbReference type="ARBA" id="ARBA00022737"/>
    </source>
</evidence>
<accession>A0A6M2E9Z5</accession>
<reference evidence="3" key="1">
    <citation type="submission" date="2020-03" db="EMBL/GenBank/DDBJ databases">
        <authorList>
            <person name="Zhang R."/>
        </authorList>
    </citation>
    <scope>NUCLEOTIDE SEQUENCE</scope>
</reference>
<dbReference type="PANTHER" id="PTHR10627:SF74">
    <property type="entry name" value="OS08G0526500 PROTEIN"/>
    <property type="match status" value="1"/>
</dbReference>
<dbReference type="InterPro" id="IPR013761">
    <property type="entry name" value="SAM/pointed_sf"/>
</dbReference>
<organism evidence="3">
    <name type="scientific">Populus davidiana</name>
    <dbReference type="NCBI Taxonomy" id="266767"/>
    <lineage>
        <taxon>Eukaryota</taxon>
        <taxon>Viridiplantae</taxon>
        <taxon>Streptophyta</taxon>
        <taxon>Embryophyta</taxon>
        <taxon>Tracheophyta</taxon>
        <taxon>Spermatophyta</taxon>
        <taxon>Magnoliopsida</taxon>
        <taxon>eudicotyledons</taxon>
        <taxon>Gunneridae</taxon>
        <taxon>Pentapetalae</taxon>
        <taxon>rosids</taxon>
        <taxon>fabids</taxon>
        <taxon>Malpighiales</taxon>
        <taxon>Salicaceae</taxon>
        <taxon>Saliceae</taxon>
        <taxon>Populus</taxon>
    </lineage>
</organism>
<proteinExistence type="predicted"/>
<dbReference type="InterPro" id="IPR001660">
    <property type="entry name" value="SAM"/>
</dbReference>
<dbReference type="SMART" id="SM00454">
    <property type="entry name" value="SAM"/>
    <property type="match status" value="1"/>
</dbReference>
<dbReference type="Gene3D" id="1.10.150.50">
    <property type="entry name" value="Transcription Factor, Ets-1"/>
    <property type="match status" value="1"/>
</dbReference>
<dbReference type="FunFam" id="1.10.150.50:FF:000054">
    <property type="entry name" value="Sterile alpha motif domain-containing protein"/>
    <property type="match status" value="1"/>
</dbReference>
<dbReference type="PANTHER" id="PTHR10627">
    <property type="entry name" value="SCP160"/>
    <property type="match status" value="1"/>
</dbReference>
<sequence length="272" mass="30406">MYADRVDSAAKTSIKDRLNGNSVADSSRRRQITGKRESVGGFGHEVSFALAYVRDRDPSAQSRSAVSYINYRLCIGEKVLQLLLETCLLEVLEVAYLLVLIPKLQQKDLQRLDDKWEHDLYEDNGPRVSNRKIDAQDLRLKLQRRSLLQASPGSGADLREKLYGTMNSQPVNADLPKIAVAKPSRKSVAVEGPEPEIKKITSVASRKRSQQKLDSSVDVFLQSLGLEKYLITFQAEEVDMTALVHMTDEDLKALGIPMGPRKKIILALESRG</sequence>
<dbReference type="EMBL" id="GILB01001681">
    <property type="protein sequence ID" value="NUU82014.1"/>
    <property type="molecule type" value="Transcribed_RNA"/>
</dbReference>
<name>A0A6M2E9Z5_9ROSI</name>
<keyword evidence="1" id="KW-0677">Repeat</keyword>
<evidence type="ECO:0000313" key="3">
    <source>
        <dbReference type="EMBL" id="NUU82014.1"/>
    </source>
</evidence>
<dbReference type="CDD" id="cd09487">
    <property type="entry name" value="SAM_superfamily"/>
    <property type="match status" value="1"/>
</dbReference>